<dbReference type="GO" id="GO:0008725">
    <property type="term" value="F:DNA-3-methyladenine glycosylase activity"/>
    <property type="evidence" value="ECO:0007669"/>
    <property type="project" value="InterPro"/>
</dbReference>
<feature type="binding site" evidence="1">
    <location>
        <position position="312"/>
    </location>
    <ligand>
        <name>Zn(2+)</name>
        <dbReference type="ChEBI" id="CHEBI:29105"/>
    </ligand>
</feature>
<comment type="caution">
    <text evidence="3">The sequence shown here is derived from an EMBL/GenBank/DDBJ whole genome shotgun (WGS) entry which is preliminary data.</text>
</comment>
<dbReference type="InterPro" id="IPR011257">
    <property type="entry name" value="DNA_glycosylase"/>
</dbReference>
<evidence type="ECO:0000256" key="2">
    <source>
        <dbReference type="SAM" id="MobiDB-lite"/>
    </source>
</evidence>
<dbReference type="Pfam" id="PF03352">
    <property type="entry name" value="Adenine_glyco"/>
    <property type="match status" value="1"/>
</dbReference>
<dbReference type="GO" id="GO:0006284">
    <property type="term" value="P:base-excision repair"/>
    <property type="evidence" value="ECO:0007669"/>
    <property type="project" value="InterPro"/>
</dbReference>
<dbReference type="SUPFAM" id="SSF48150">
    <property type="entry name" value="DNA-glycosylase"/>
    <property type="match status" value="1"/>
</dbReference>
<dbReference type="InterPro" id="IPR005019">
    <property type="entry name" value="Adenine_glyco"/>
</dbReference>
<feature type="compositionally biased region" description="Low complexity" evidence="2">
    <location>
        <begin position="195"/>
        <end position="207"/>
    </location>
</feature>
<dbReference type="EMBL" id="CM035442">
    <property type="protein sequence ID" value="KAH7279611.1"/>
    <property type="molecule type" value="Genomic_DNA"/>
</dbReference>
<protein>
    <recommendedName>
        <fullName evidence="5">DNA-3-methyladenine glycosylase I</fullName>
    </recommendedName>
</protein>
<evidence type="ECO:0000313" key="4">
    <source>
        <dbReference type="Proteomes" id="UP000825935"/>
    </source>
</evidence>
<proteinExistence type="predicted"/>
<dbReference type="Proteomes" id="UP000825935">
    <property type="component" value="Chromosome 37"/>
</dbReference>
<keyword evidence="1" id="KW-0862">Zinc</keyword>
<evidence type="ECO:0008006" key="5">
    <source>
        <dbReference type="Google" id="ProtNLM"/>
    </source>
</evidence>
<feature type="compositionally biased region" description="Polar residues" evidence="2">
    <location>
        <begin position="208"/>
        <end position="245"/>
    </location>
</feature>
<feature type="compositionally biased region" description="Pro residues" evidence="2">
    <location>
        <begin position="27"/>
        <end position="39"/>
    </location>
</feature>
<sequence>MSTDIGGRAVLRPAGNVARANLKKTGKPPPSPIKSPLPAPSSKASPPSPLPLTNKTQAKTSALKSSSPVKVSPHRPPIPSPISLNYSHQDPLLMAPLDLTNDGIEPVQTEVVSAASRVSESSENCCNSPSICGNDVIGTNAVVLGPDNGSDSSPVGALSIESGSNASSAGNKSALGKGAKPFLSSSAGKKYQNGSTSSSVSAESYSSRAQRTINPRISLNRSTSEVFQRSGTMRTVKSTSNSRKNLSKLGSLSFDESSLATMVAAKKAAAKEISAQRKQKVSAYGRKQSKACKIAPEVSTTSSSPPPEPQRCKFITAQSDPIYVNYHDQEWGVPVHEDRILFELLVLAGFQAELSWTTILHNRCTYKVIFADFDPAAVAVFSEKLIVSLEADKSLGLPSGKVRGVVNNAQKILQVVQEFGSLDDYLWGFVNKQPMMNNYRYPKQVPTKTSKSEVISKDLVKRGFRFVGPTIIHSFMQASGMTNDHLVQCFRHQECASLSAASSSLPEERPEGALGYEKVVNNLNDLSVAFEGGDGDSGKQWPECEVNLDVQEQEDCMHALGSDDSIDLESKHMV</sequence>
<dbReference type="AlphaFoldDB" id="A0A8T2Q6L1"/>
<dbReference type="OrthoDB" id="3941538at2759"/>
<keyword evidence="4" id="KW-1185">Reference proteome</keyword>
<feature type="compositionally biased region" description="Polar residues" evidence="2">
    <location>
        <begin position="53"/>
        <end position="69"/>
    </location>
</feature>
<accession>A0A8T2Q6L1</accession>
<gene>
    <name evidence="3" type="ORF">KP509_37G026400</name>
</gene>
<dbReference type="GO" id="GO:0046872">
    <property type="term" value="F:metal ion binding"/>
    <property type="evidence" value="ECO:0007669"/>
    <property type="project" value="UniProtKB-KW"/>
</dbReference>
<dbReference type="Gene3D" id="1.10.340.30">
    <property type="entry name" value="Hypothetical protein, domain 2"/>
    <property type="match status" value="1"/>
</dbReference>
<feature type="binding site" evidence="1">
    <location>
        <position position="327"/>
    </location>
    <ligand>
        <name>Zn(2+)</name>
        <dbReference type="ChEBI" id="CHEBI:29105"/>
    </ligand>
</feature>
<dbReference type="PANTHER" id="PTHR31116:SF29">
    <property type="entry name" value="DNA GLYCOSYLASE SUPERFAMILY PROTEIN"/>
    <property type="match status" value="1"/>
</dbReference>
<dbReference type="EMBL" id="CM035442">
    <property type="protein sequence ID" value="KAH7279612.1"/>
    <property type="molecule type" value="Genomic_DNA"/>
</dbReference>
<name>A0A8T2Q6L1_CERRI</name>
<evidence type="ECO:0000313" key="3">
    <source>
        <dbReference type="EMBL" id="KAH7279612.1"/>
    </source>
</evidence>
<evidence type="ECO:0000256" key="1">
    <source>
        <dbReference type="PIRSR" id="PIRSR605019-1"/>
    </source>
</evidence>
<reference evidence="3" key="1">
    <citation type="submission" date="2021-08" db="EMBL/GenBank/DDBJ databases">
        <title>WGS assembly of Ceratopteris richardii.</title>
        <authorList>
            <person name="Marchant D.B."/>
            <person name="Chen G."/>
            <person name="Jenkins J."/>
            <person name="Shu S."/>
            <person name="Leebens-Mack J."/>
            <person name="Grimwood J."/>
            <person name="Schmutz J."/>
            <person name="Soltis P."/>
            <person name="Soltis D."/>
            <person name="Chen Z.-H."/>
        </authorList>
    </citation>
    <scope>NUCLEOTIDE SEQUENCE</scope>
    <source>
        <strain evidence="3">Whitten #5841</strain>
        <tissue evidence="3">Leaf</tissue>
    </source>
</reference>
<keyword evidence="1" id="KW-0479">Metal-binding</keyword>
<dbReference type="PANTHER" id="PTHR31116">
    <property type="entry name" value="OS04G0501200 PROTEIN"/>
    <property type="match status" value="1"/>
</dbReference>
<feature type="region of interest" description="Disordered" evidence="2">
    <location>
        <begin position="1"/>
        <end position="86"/>
    </location>
</feature>
<feature type="region of interest" description="Disordered" evidence="2">
    <location>
        <begin position="183"/>
        <end position="245"/>
    </location>
</feature>
<organism evidence="3 4">
    <name type="scientific">Ceratopteris richardii</name>
    <name type="common">Triangle waterfern</name>
    <dbReference type="NCBI Taxonomy" id="49495"/>
    <lineage>
        <taxon>Eukaryota</taxon>
        <taxon>Viridiplantae</taxon>
        <taxon>Streptophyta</taxon>
        <taxon>Embryophyta</taxon>
        <taxon>Tracheophyta</taxon>
        <taxon>Polypodiopsida</taxon>
        <taxon>Polypodiidae</taxon>
        <taxon>Polypodiales</taxon>
        <taxon>Pteridineae</taxon>
        <taxon>Pteridaceae</taxon>
        <taxon>Parkerioideae</taxon>
        <taxon>Ceratopteris</taxon>
    </lineage>
</organism>
<feature type="binding site" evidence="1">
    <location>
        <position position="489"/>
    </location>
    <ligand>
        <name>Zn(2+)</name>
        <dbReference type="ChEBI" id="CHEBI:29105"/>
    </ligand>
</feature>
<feature type="binding site" evidence="1">
    <location>
        <position position="485"/>
    </location>
    <ligand>
        <name>Zn(2+)</name>
        <dbReference type="ChEBI" id="CHEBI:29105"/>
    </ligand>
</feature>